<evidence type="ECO:0000313" key="2">
    <source>
        <dbReference type="Proteomes" id="UP000029981"/>
    </source>
</evidence>
<reference evidence="1 2" key="4">
    <citation type="journal article" date="2011" name="BMC Genomics">
        <title>RNA-Seq improves annotation of protein-coding genes in the cucumber genome.</title>
        <authorList>
            <person name="Li Z."/>
            <person name="Zhang Z."/>
            <person name="Yan P."/>
            <person name="Huang S."/>
            <person name="Fei Z."/>
            <person name="Lin K."/>
        </authorList>
    </citation>
    <scope>NUCLEOTIDE SEQUENCE [LARGE SCALE GENOMIC DNA]</scope>
    <source>
        <strain evidence="2">cv. 9930</strain>
    </source>
</reference>
<dbReference type="Proteomes" id="UP000029981">
    <property type="component" value="Chromosome 4"/>
</dbReference>
<reference evidence="1 2" key="2">
    <citation type="journal article" date="2009" name="PLoS ONE">
        <title>An integrated genetic and cytogenetic map of the cucumber genome.</title>
        <authorList>
            <person name="Ren Y."/>
            <person name="Zhang Z."/>
            <person name="Liu J."/>
            <person name="Staub J.E."/>
            <person name="Han Y."/>
            <person name="Cheng Z."/>
            <person name="Li X."/>
            <person name="Lu J."/>
            <person name="Miao H."/>
            <person name="Kang H."/>
            <person name="Xie B."/>
            <person name="Gu X."/>
            <person name="Wang X."/>
            <person name="Du Y."/>
            <person name="Jin W."/>
            <person name="Huang S."/>
        </authorList>
    </citation>
    <scope>NUCLEOTIDE SEQUENCE [LARGE SCALE GENOMIC DNA]</scope>
    <source>
        <strain evidence="2">cv. 9930</strain>
    </source>
</reference>
<gene>
    <name evidence="1" type="ORF">Csa_4G572350</name>
</gene>
<organism evidence="1 2">
    <name type="scientific">Cucumis sativus</name>
    <name type="common">Cucumber</name>
    <dbReference type="NCBI Taxonomy" id="3659"/>
    <lineage>
        <taxon>Eukaryota</taxon>
        <taxon>Viridiplantae</taxon>
        <taxon>Streptophyta</taxon>
        <taxon>Embryophyta</taxon>
        <taxon>Tracheophyta</taxon>
        <taxon>Spermatophyta</taxon>
        <taxon>Magnoliopsida</taxon>
        <taxon>eudicotyledons</taxon>
        <taxon>Gunneridae</taxon>
        <taxon>Pentapetalae</taxon>
        <taxon>rosids</taxon>
        <taxon>fabids</taxon>
        <taxon>Cucurbitales</taxon>
        <taxon>Cucurbitaceae</taxon>
        <taxon>Benincaseae</taxon>
        <taxon>Cucumis</taxon>
    </lineage>
</organism>
<keyword evidence="2" id="KW-1185">Reference proteome</keyword>
<name>A0A0A0KYX2_CUCSA</name>
<dbReference type="EMBL" id="CM002925">
    <property type="protein sequence ID" value="KGN54890.1"/>
    <property type="molecule type" value="Genomic_DNA"/>
</dbReference>
<proteinExistence type="predicted"/>
<dbReference type="Gramene" id="KGN54890">
    <property type="protein sequence ID" value="KGN54890"/>
    <property type="gene ID" value="Csa_4G572350"/>
</dbReference>
<sequence length="74" mass="8322">MKNYDVESSSCSSGNGFRDKNRALWYGILGVEFHGGSNKLFRTNDICSFGHRTSTSIPLPLLLDRSRTDDTESY</sequence>
<accession>A0A0A0KYX2</accession>
<dbReference type="AlphaFoldDB" id="A0A0A0KYX2"/>
<evidence type="ECO:0000313" key="1">
    <source>
        <dbReference type="EMBL" id="KGN54890.1"/>
    </source>
</evidence>
<protein>
    <submittedName>
        <fullName evidence="1">Uncharacterized protein</fullName>
    </submittedName>
</protein>
<reference evidence="1 2" key="1">
    <citation type="journal article" date="2009" name="Nat. Genet.">
        <title>The genome of the cucumber, Cucumis sativus L.</title>
        <authorList>
            <person name="Huang S."/>
            <person name="Li R."/>
            <person name="Zhang Z."/>
            <person name="Li L."/>
            <person name="Gu X."/>
            <person name="Fan W."/>
            <person name="Lucas W.J."/>
            <person name="Wang X."/>
            <person name="Xie B."/>
            <person name="Ni P."/>
            <person name="Ren Y."/>
            <person name="Zhu H."/>
            <person name="Li J."/>
            <person name="Lin K."/>
            <person name="Jin W."/>
            <person name="Fei Z."/>
            <person name="Li G."/>
            <person name="Staub J."/>
            <person name="Kilian A."/>
            <person name="van der Vossen E.A."/>
            <person name="Wu Y."/>
            <person name="Guo J."/>
            <person name="He J."/>
            <person name="Jia Z."/>
            <person name="Ren Y."/>
            <person name="Tian G."/>
            <person name="Lu Y."/>
            <person name="Ruan J."/>
            <person name="Qian W."/>
            <person name="Wang M."/>
            <person name="Huang Q."/>
            <person name="Li B."/>
            <person name="Xuan Z."/>
            <person name="Cao J."/>
            <person name="Asan"/>
            <person name="Wu Z."/>
            <person name="Zhang J."/>
            <person name="Cai Q."/>
            <person name="Bai Y."/>
            <person name="Zhao B."/>
            <person name="Han Y."/>
            <person name="Li Y."/>
            <person name="Li X."/>
            <person name="Wang S."/>
            <person name="Shi Q."/>
            <person name="Liu S."/>
            <person name="Cho W.K."/>
            <person name="Kim J.Y."/>
            <person name="Xu Y."/>
            <person name="Heller-Uszynska K."/>
            <person name="Miao H."/>
            <person name="Cheng Z."/>
            <person name="Zhang S."/>
            <person name="Wu J."/>
            <person name="Yang Y."/>
            <person name="Kang H."/>
            <person name="Li M."/>
            <person name="Liang H."/>
            <person name="Ren X."/>
            <person name="Shi Z."/>
            <person name="Wen M."/>
            <person name="Jian M."/>
            <person name="Yang H."/>
            <person name="Zhang G."/>
            <person name="Yang Z."/>
            <person name="Chen R."/>
            <person name="Liu S."/>
            <person name="Li J."/>
            <person name="Ma L."/>
            <person name="Liu H."/>
            <person name="Zhou Y."/>
            <person name="Zhao J."/>
            <person name="Fang X."/>
            <person name="Li G."/>
            <person name="Fang L."/>
            <person name="Li Y."/>
            <person name="Liu D."/>
            <person name="Zheng H."/>
            <person name="Zhang Y."/>
            <person name="Qin N."/>
            <person name="Li Z."/>
            <person name="Yang G."/>
            <person name="Yang S."/>
            <person name="Bolund L."/>
            <person name="Kristiansen K."/>
            <person name="Zheng H."/>
            <person name="Li S."/>
            <person name="Zhang X."/>
            <person name="Yang H."/>
            <person name="Wang J."/>
            <person name="Sun R."/>
            <person name="Zhang B."/>
            <person name="Jiang S."/>
            <person name="Wang J."/>
            <person name="Du Y."/>
            <person name="Li S."/>
        </authorList>
    </citation>
    <scope>NUCLEOTIDE SEQUENCE [LARGE SCALE GENOMIC DNA]</scope>
    <source>
        <strain evidence="2">cv. 9930</strain>
    </source>
</reference>
<reference evidence="1 2" key="3">
    <citation type="journal article" date="2010" name="BMC Genomics">
        <title>Transcriptome sequencing and comparative analysis of cucumber flowers with different sex types.</title>
        <authorList>
            <person name="Guo S."/>
            <person name="Zheng Y."/>
            <person name="Joung J.G."/>
            <person name="Liu S."/>
            <person name="Zhang Z."/>
            <person name="Crasta O.R."/>
            <person name="Sobral B.W."/>
            <person name="Xu Y."/>
            <person name="Huang S."/>
            <person name="Fei Z."/>
        </authorList>
    </citation>
    <scope>NUCLEOTIDE SEQUENCE [LARGE SCALE GENOMIC DNA]</scope>
    <source>
        <strain evidence="2">cv. 9930</strain>
    </source>
</reference>